<sequence>MRSLVLLGLALVASVAADVSIPKSYHDEVGIPEAQRIKAYEESIMSNPDTRPPTALGRIVGGSAAPINAHPYLGGLVISLVNVAGNSVCGSSLVSPNRLLTAAHCWFDGTRQAWQFIVVLGSQFLFQGGNRIGTSNVVMHPQYNFRMLFNDIAVIYLPSRVTFTSAIQAVSLPNSWELTESFVGDWAVAAGYGRVSDTQAGVTINTLVSHVNLQVISMAECQSVFSSNIIASTLCTSGRGGVGVCGGDSGGPLVVNRWGRIILVGVSSFAAQIGGMSACERGFPSGFARVTSFDNFIRQHL</sequence>
<evidence type="ECO:0000256" key="7">
    <source>
        <dbReference type="ARBA" id="ARBA00023157"/>
    </source>
</evidence>
<evidence type="ECO:0000256" key="10">
    <source>
        <dbReference type="ARBA" id="ARBA00084094"/>
    </source>
</evidence>
<dbReference type="PROSITE" id="PS00135">
    <property type="entry name" value="TRYPSIN_SER"/>
    <property type="match status" value="1"/>
</dbReference>
<evidence type="ECO:0000256" key="11">
    <source>
        <dbReference type="RuleBase" id="RU363034"/>
    </source>
</evidence>
<dbReference type="PANTHER" id="PTHR24276:SF91">
    <property type="entry name" value="AT26814P-RELATED"/>
    <property type="match status" value="1"/>
</dbReference>
<dbReference type="CDD" id="cd00190">
    <property type="entry name" value="Tryp_SPc"/>
    <property type="match status" value="1"/>
</dbReference>
<evidence type="ECO:0000256" key="5">
    <source>
        <dbReference type="ARBA" id="ARBA00022801"/>
    </source>
</evidence>
<feature type="chain" id="PRO_5038276283" description="Peptidase S1 domain-containing protein" evidence="12">
    <location>
        <begin position="18"/>
        <end position="301"/>
    </location>
</feature>
<dbReference type="GO" id="GO:0090729">
    <property type="term" value="F:toxin activity"/>
    <property type="evidence" value="ECO:0007669"/>
    <property type="project" value="UniProtKB-KW"/>
</dbReference>
<dbReference type="PROSITE" id="PS50240">
    <property type="entry name" value="TRYPSIN_DOM"/>
    <property type="match status" value="1"/>
</dbReference>
<dbReference type="FunFam" id="2.40.10.10:FF:000068">
    <property type="entry name" value="transmembrane protease serine 2"/>
    <property type="match status" value="1"/>
</dbReference>
<gene>
    <name evidence="14" type="ORF">O3G_MSEX002363</name>
</gene>
<feature type="domain" description="Peptidase S1" evidence="13">
    <location>
        <begin position="59"/>
        <end position="301"/>
    </location>
</feature>
<comment type="similarity">
    <text evidence="2">Belongs to the peptidase S1 family.</text>
</comment>
<dbReference type="Proteomes" id="UP000791440">
    <property type="component" value="Unassembled WGS sequence"/>
</dbReference>
<keyword evidence="6 11" id="KW-0720">Serine protease</keyword>
<comment type="function">
    <text evidence="9">Fibrinolytic activity; shows preferential cleavage of Arg-Gly bonds in all three fibrinogen chains. Contact with the caterpillars causes severe bleeding, due the anticoagulant effect of the protein.</text>
</comment>
<dbReference type="InterPro" id="IPR009003">
    <property type="entry name" value="Peptidase_S1_PA"/>
</dbReference>
<dbReference type="Pfam" id="PF00089">
    <property type="entry name" value="Trypsin"/>
    <property type="match status" value="1"/>
</dbReference>
<evidence type="ECO:0000256" key="9">
    <source>
        <dbReference type="ARBA" id="ARBA00055534"/>
    </source>
</evidence>
<evidence type="ECO:0000256" key="12">
    <source>
        <dbReference type="SAM" id="SignalP"/>
    </source>
</evidence>
<comment type="caution">
    <text evidence="14">The sequence shown here is derived from an EMBL/GenBank/DDBJ whole genome shotgun (WGS) entry which is preliminary data.</text>
</comment>
<dbReference type="EMBL" id="JH668293">
    <property type="protein sequence ID" value="KAG6442448.1"/>
    <property type="molecule type" value="Genomic_DNA"/>
</dbReference>
<dbReference type="GO" id="GO:0006508">
    <property type="term" value="P:proteolysis"/>
    <property type="evidence" value="ECO:0007669"/>
    <property type="project" value="UniProtKB-KW"/>
</dbReference>
<comment type="subcellular location">
    <subcellularLocation>
        <location evidence="1">Secreted</location>
        <location evidence="1">Extracellular space</location>
    </subcellularLocation>
</comment>
<dbReference type="InterPro" id="IPR050430">
    <property type="entry name" value="Peptidase_S1"/>
</dbReference>
<evidence type="ECO:0000256" key="1">
    <source>
        <dbReference type="ARBA" id="ARBA00004239"/>
    </source>
</evidence>
<dbReference type="SUPFAM" id="SSF50494">
    <property type="entry name" value="Trypsin-like serine proteases"/>
    <property type="match status" value="1"/>
</dbReference>
<keyword evidence="3" id="KW-0800">Toxin</keyword>
<reference evidence="14" key="2">
    <citation type="submission" date="2020-12" db="EMBL/GenBank/DDBJ databases">
        <authorList>
            <person name="Kanost M."/>
        </authorList>
    </citation>
    <scope>NUCLEOTIDE SEQUENCE</scope>
</reference>
<keyword evidence="4 11" id="KW-0645">Protease</keyword>
<dbReference type="PRINTS" id="PR00722">
    <property type="entry name" value="CHYMOTRYPSIN"/>
</dbReference>
<keyword evidence="15" id="KW-1185">Reference proteome</keyword>
<dbReference type="PANTHER" id="PTHR24276">
    <property type="entry name" value="POLYSERASE-RELATED"/>
    <property type="match status" value="1"/>
</dbReference>
<organism evidence="14 15">
    <name type="scientific">Manduca sexta</name>
    <name type="common">Tobacco hawkmoth</name>
    <name type="synonym">Tobacco hornworm</name>
    <dbReference type="NCBI Taxonomy" id="7130"/>
    <lineage>
        <taxon>Eukaryota</taxon>
        <taxon>Metazoa</taxon>
        <taxon>Ecdysozoa</taxon>
        <taxon>Arthropoda</taxon>
        <taxon>Hexapoda</taxon>
        <taxon>Insecta</taxon>
        <taxon>Pterygota</taxon>
        <taxon>Neoptera</taxon>
        <taxon>Endopterygota</taxon>
        <taxon>Lepidoptera</taxon>
        <taxon>Glossata</taxon>
        <taxon>Ditrysia</taxon>
        <taxon>Bombycoidea</taxon>
        <taxon>Sphingidae</taxon>
        <taxon>Sphinginae</taxon>
        <taxon>Sphingini</taxon>
        <taxon>Manduca</taxon>
    </lineage>
</organism>
<keyword evidence="5 11" id="KW-0378">Hydrolase</keyword>
<name>A0A921YN98_MANSE</name>
<accession>A0A921YN98</accession>
<reference evidence="14" key="1">
    <citation type="journal article" date="2016" name="Insect Biochem. Mol. Biol.">
        <title>Multifaceted biological insights from a draft genome sequence of the tobacco hornworm moth, Manduca sexta.</title>
        <authorList>
            <person name="Kanost M.R."/>
            <person name="Arrese E.L."/>
            <person name="Cao X."/>
            <person name="Chen Y.R."/>
            <person name="Chellapilla S."/>
            <person name="Goldsmith M.R."/>
            <person name="Grosse-Wilde E."/>
            <person name="Heckel D.G."/>
            <person name="Herndon N."/>
            <person name="Jiang H."/>
            <person name="Papanicolaou A."/>
            <person name="Qu J."/>
            <person name="Soulages J.L."/>
            <person name="Vogel H."/>
            <person name="Walters J."/>
            <person name="Waterhouse R.M."/>
            <person name="Ahn S.J."/>
            <person name="Almeida F.C."/>
            <person name="An C."/>
            <person name="Aqrawi P."/>
            <person name="Bretschneider A."/>
            <person name="Bryant W.B."/>
            <person name="Bucks S."/>
            <person name="Chao H."/>
            <person name="Chevignon G."/>
            <person name="Christen J.M."/>
            <person name="Clarke D.F."/>
            <person name="Dittmer N.T."/>
            <person name="Ferguson L.C.F."/>
            <person name="Garavelou S."/>
            <person name="Gordon K.H.J."/>
            <person name="Gunaratna R.T."/>
            <person name="Han Y."/>
            <person name="Hauser F."/>
            <person name="He Y."/>
            <person name="Heidel-Fischer H."/>
            <person name="Hirsh A."/>
            <person name="Hu Y."/>
            <person name="Jiang H."/>
            <person name="Kalra D."/>
            <person name="Klinner C."/>
            <person name="Konig C."/>
            <person name="Kovar C."/>
            <person name="Kroll A.R."/>
            <person name="Kuwar S.S."/>
            <person name="Lee S.L."/>
            <person name="Lehman R."/>
            <person name="Li K."/>
            <person name="Li Z."/>
            <person name="Liang H."/>
            <person name="Lovelace S."/>
            <person name="Lu Z."/>
            <person name="Mansfield J.H."/>
            <person name="McCulloch K.J."/>
            <person name="Mathew T."/>
            <person name="Morton B."/>
            <person name="Muzny D.M."/>
            <person name="Neunemann D."/>
            <person name="Ongeri F."/>
            <person name="Pauchet Y."/>
            <person name="Pu L.L."/>
            <person name="Pyrousis I."/>
            <person name="Rao X.J."/>
            <person name="Redding A."/>
            <person name="Roesel C."/>
            <person name="Sanchez-Gracia A."/>
            <person name="Schaack S."/>
            <person name="Shukla A."/>
            <person name="Tetreau G."/>
            <person name="Wang Y."/>
            <person name="Xiong G.H."/>
            <person name="Traut W."/>
            <person name="Walsh T.K."/>
            <person name="Worley K.C."/>
            <person name="Wu D."/>
            <person name="Wu W."/>
            <person name="Wu Y.Q."/>
            <person name="Zhang X."/>
            <person name="Zou Z."/>
            <person name="Zucker H."/>
            <person name="Briscoe A.D."/>
            <person name="Burmester T."/>
            <person name="Clem R.J."/>
            <person name="Feyereisen R."/>
            <person name="Grimmelikhuijzen C.J.P."/>
            <person name="Hamodrakas S.J."/>
            <person name="Hansson B.S."/>
            <person name="Huguet E."/>
            <person name="Jermiin L.S."/>
            <person name="Lan Q."/>
            <person name="Lehman H.K."/>
            <person name="Lorenzen M."/>
            <person name="Merzendorfer H."/>
            <person name="Michalopoulos I."/>
            <person name="Morton D.B."/>
            <person name="Muthukrishnan S."/>
            <person name="Oakeshott J.G."/>
            <person name="Palmer W."/>
            <person name="Park Y."/>
            <person name="Passarelli A.L."/>
            <person name="Rozas J."/>
            <person name="Schwartz L.M."/>
            <person name="Smith W."/>
            <person name="Southgate A."/>
            <person name="Vilcinskas A."/>
            <person name="Vogt R."/>
            <person name="Wang P."/>
            <person name="Werren J."/>
            <person name="Yu X.Q."/>
            <person name="Zhou J.J."/>
            <person name="Brown S.J."/>
            <person name="Scherer S.E."/>
            <person name="Richards S."/>
            <person name="Blissard G.W."/>
        </authorList>
    </citation>
    <scope>NUCLEOTIDE SEQUENCE</scope>
</reference>
<dbReference type="AlphaFoldDB" id="A0A921YN98"/>
<feature type="signal peptide" evidence="12">
    <location>
        <begin position="1"/>
        <end position="17"/>
    </location>
</feature>
<keyword evidence="12" id="KW-0732">Signal</keyword>
<dbReference type="InterPro" id="IPR001314">
    <property type="entry name" value="Peptidase_S1A"/>
</dbReference>
<evidence type="ECO:0000256" key="8">
    <source>
        <dbReference type="ARBA" id="ARBA00023240"/>
    </source>
</evidence>
<keyword evidence="7" id="KW-1015">Disulfide bond</keyword>
<keyword evidence="10" id="KW-1205">Fibrinolytic toxin</keyword>
<dbReference type="EMBL" id="JH668293">
    <property type="protein sequence ID" value="KAG6442447.1"/>
    <property type="molecule type" value="Genomic_DNA"/>
</dbReference>
<evidence type="ECO:0000313" key="14">
    <source>
        <dbReference type="EMBL" id="KAG6442448.1"/>
    </source>
</evidence>
<dbReference type="GO" id="GO:0005576">
    <property type="term" value="C:extracellular region"/>
    <property type="evidence" value="ECO:0007669"/>
    <property type="project" value="UniProtKB-SubCell"/>
</dbReference>
<evidence type="ECO:0000256" key="2">
    <source>
        <dbReference type="ARBA" id="ARBA00007664"/>
    </source>
</evidence>
<dbReference type="GO" id="GO:0004252">
    <property type="term" value="F:serine-type endopeptidase activity"/>
    <property type="evidence" value="ECO:0007669"/>
    <property type="project" value="InterPro"/>
</dbReference>
<dbReference type="InterPro" id="IPR018114">
    <property type="entry name" value="TRYPSIN_HIS"/>
</dbReference>
<evidence type="ECO:0000256" key="6">
    <source>
        <dbReference type="ARBA" id="ARBA00022825"/>
    </source>
</evidence>
<dbReference type="Gene3D" id="2.40.10.10">
    <property type="entry name" value="Trypsin-like serine proteases"/>
    <property type="match status" value="1"/>
</dbReference>
<evidence type="ECO:0000259" key="13">
    <source>
        <dbReference type="PROSITE" id="PS50240"/>
    </source>
</evidence>
<protein>
    <recommendedName>
        <fullName evidence="13">Peptidase S1 domain-containing protein</fullName>
    </recommendedName>
</protein>
<proteinExistence type="inferred from homology"/>
<keyword evidence="8" id="KW-1199">Hemostasis impairing toxin</keyword>
<evidence type="ECO:0000256" key="4">
    <source>
        <dbReference type="ARBA" id="ARBA00022670"/>
    </source>
</evidence>
<dbReference type="InterPro" id="IPR001254">
    <property type="entry name" value="Trypsin_dom"/>
</dbReference>
<dbReference type="PROSITE" id="PS00134">
    <property type="entry name" value="TRYPSIN_HIS"/>
    <property type="match status" value="1"/>
</dbReference>
<evidence type="ECO:0000256" key="3">
    <source>
        <dbReference type="ARBA" id="ARBA00022656"/>
    </source>
</evidence>
<evidence type="ECO:0000313" key="15">
    <source>
        <dbReference type="Proteomes" id="UP000791440"/>
    </source>
</evidence>
<dbReference type="InterPro" id="IPR043504">
    <property type="entry name" value="Peptidase_S1_PA_chymotrypsin"/>
</dbReference>
<dbReference type="SMART" id="SM00020">
    <property type="entry name" value="Tryp_SPc"/>
    <property type="match status" value="1"/>
</dbReference>
<dbReference type="InterPro" id="IPR033116">
    <property type="entry name" value="TRYPSIN_SER"/>
</dbReference>